<dbReference type="PANTHER" id="PTHR10491:SF4">
    <property type="entry name" value="METHIONINE ADENOSYLTRANSFERASE 2 SUBUNIT BETA"/>
    <property type="match status" value="1"/>
</dbReference>
<accession>A0A1C7YYR6</accession>
<dbReference type="PATRIC" id="fig|317.243.peg.3049"/>
<dbReference type="OrthoDB" id="9803892at2"/>
<dbReference type="Pfam" id="PF04321">
    <property type="entry name" value="RmlD_sub_bind"/>
    <property type="match status" value="1"/>
</dbReference>
<dbReference type="EC" id="1.1.1.133" evidence="3 6"/>
<dbReference type="Proteomes" id="UP000093104">
    <property type="component" value="Unassembled WGS sequence"/>
</dbReference>
<evidence type="ECO:0000256" key="2">
    <source>
        <dbReference type="ARBA" id="ARBA00010944"/>
    </source>
</evidence>
<dbReference type="InterPro" id="IPR029903">
    <property type="entry name" value="RmlD-like-bd"/>
</dbReference>
<dbReference type="AlphaFoldDB" id="A0A1C7YYR6"/>
<dbReference type="UniPathway" id="UPA00281"/>
<dbReference type="UniPathway" id="UPA00124"/>
<evidence type="ECO:0000313" key="8">
    <source>
        <dbReference type="EMBL" id="OCR22924.1"/>
    </source>
</evidence>
<dbReference type="Gene3D" id="3.90.25.10">
    <property type="entry name" value="UDP-galactose 4-epimerase, domain 1"/>
    <property type="match status" value="1"/>
</dbReference>
<evidence type="ECO:0000313" key="9">
    <source>
        <dbReference type="Proteomes" id="UP000093104"/>
    </source>
</evidence>
<dbReference type="Gene3D" id="3.40.50.720">
    <property type="entry name" value="NAD(P)-binding Rossmann-like Domain"/>
    <property type="match status" value="1"/>
</dbReference>
<keyword evidence="6" id="KW-0521">NADP</keyword>
<dbReference type="NCBIfam" id="TIGR01214">
    <property type="entry name" value="rmlD"/>
    <property type="match status" value="1"/>
</dbReference>
<dbReference type="RefSeq" id="WP_065835257.1">
    <property type="nucleotide sequence ID" value="NZ_LGSI01000065.1"/>
</dbReference>
<comment type="catalytic activity">
    <reaction evidence="5 6">
        <text>dTDP-beta-L-rhamnose + NADP(+) = dTDP-4-dehydro-beta-L-rhamnose + NADPH + H(+)</text>
        <dbReference type="Rhea" id="RHEA:21796"/>
        <dbReference type="ChEBI" id="CHEBI:15378"/>
        <dbReference type="ChEBI" id="CHEBI:57510"/>
        <dbReference type="ChEBI" id="CHEBI:57783"/>
        <dbReference type="ChEBI" id="CHEBI:58349"/>
        <dbReference type="ChEBI" id="CHEBI:62830"/>
        <dbReference type="EC" id="1.1.1.133"/>
    </reaction>
</comment>
<evidence type="ECO:0000256" key="3">
    <source>
        <dbReference type="ARBA" id="ARBA00012929"/>
    </source>
</evidence>
<evidence type="ECO:0000256" key="5">
    <source>
        <dbReference type="ARBA" id="ARBA00048200"/>
    </source>
</evidence>
<comment type="caution">
    <text evidence="8">The sequence shown here is derived from an EMBL/GenBank/DDBJ whole genome shotgun (WGS) entry which is preliminary data.</text>
</comment>
<dbReference type="GO" id="GO:0009243">
    <property type="term" value="P:O antigen biosynthetic process"/>
    <property type="evidence" value="ECO:0007669"/>
    <property type="project" value="UniProtKB-UniPathway"/>
</dbReference>
<comment type="function">
    <text evidence="6">Catalyzes the reduction of dTDP-6-deoxy-L-lyxo-4-hexulose to yield dTDP-L-rhamnose.</text>
</comment>
<dbReference type="EMBL" id="LGSI01000065">
    <property type="protein sequence ID" value="OCR22924.1"/>
    <property type="molecule type" value="Genomic_DNA"/>
</dbReference>
<dbReference type="GO" id="GO:0005829">
    <property type="term" value="C:cytosol"/>
    <property type="evidence" value="ECO:0007669"/>
    <property type="project" value="TreeGrafter"/>
</dbReference>
<evidence type="ECO:0000256" key="4">
    <source>
        <dbReference type="ARBA" id="ARBA00017099"/>
    </source>
</evidence>
<keyword evidence="6" id="KW-0560">Oxidoreductase</keyword>
<name>A0A1C7YYR6_PSESX</name>
<protein>
    <recommendedName>
        <fullName evidence="4 6">dTDP-4-dehydrorhamnose reductase</fullName>
        <ecNumber evidence="3 6">1.1.1.133</ecNumber>
    </recommendedName>
</protein>
<sequence>MTDRAEKPLKILISGQHGQVSQALQKSLADLGELVVLGRDQLDLNDPLAVIDRVQAVQPDLIINAAAYTAVDQAETDATAAFQINSMSAGVFAQQAEELGIPLIHYSTDYVFDGSKQSPYTEEDEANPLSIYGASKWTGEQAISAIGGQHLILRTSWVYSAVGRNFLLTMQRLLQERDELNVVADQIGAPTWAGTIAQSTRQLIERWRNGNPGAWGTYHLTASGETSWFGFAEAIGQELIKNGKKCATLHPIPSSAYPTPAPRPLNSRLDCSRLQREWGVQQTDWHSALLECLSEQR</sequence>
<reference evidence="8 9" key="1">
    <citation type="submission" date="2015-07" db="EMBL/GenBank/DDBJ databases">
        <title>Draft genome sequence of a diazotrophic, plant growth-promoting rhizobacterium of the Pseudomonas syringae complex.</title>
        <authorList>
            <person name="Patten C.L."/>
            <person name="Jeong H."/>
        </authorList>
    </citation>
    <scope>NUCLEOTIDE SEQUENCE [LARGE SCALE GENOMIC DNA]</scope>
    <source>
        <strain evidence="8 9">GR12-2</strain>
    </source>
</reference>
<dbReference type="GO" id="GO:0019305">
    <property type="term" value="P:dTDP-rhamnose biosynthetic process"/>
    <property type="evidence" value="ECO:0007669"/>
    <property type="project" value="UniProtKB-UniPathway"/>
</dbReference>
<organism evidence="8 9">
    <name type="scientific">Pseudomonas syringae</name>
    <dbReference type="NCBI Taxonomy" id="317"/>
    <lineage>
        <taxon>Bacteria</taxon>
        <taxon>Pseudomonadati</taxon>
        <taxon>Pseudomonadota</taxon>
        <taxon>Gammaproteobacteria</taxon>
        <taxon>Pseudomonadales</taxon>
        <taxon>Pseudomonadaceae</taxon>
        <taxon>Pseudomonas</taxon>
    </lineage>
</organism>
<evidence type="ECO:0000256" key="6">
    <source>
        <dbReference type="RuleBase" id="RU364082"/>
    </source>
</evidence>
<evidence type="ECO:0000259" key="7">
    <source>
        <dbReference type="Pfam" id="PF04321"/>
    </source>
</evidence>
<dbReference type="PANTHER" id="PTHR10491">
    <property type="entry name" value="DTDP-4-DEHYDRORHAMNOSE REDUCTASE"/>
    <property type="match status" value="1"/>
</dbReference>
<dbReference type="CDD" id="cd05254">
    <property type="entry name" value="dTDP_HR_like_SDR_e"/>
    <property type="match status" value="1"/>
</dbReference>
<dbReference type="GO" id="GO:0008831">
    <property type="term" value="F:dTDP-4-dehydrorhamnose reductase activity"/>
    <property type="evidence" value="ECO:0007669"/>
    <property type="project" value="UniProtKB-EC"/>
</dbReference>
<gene>
    <name evidence="8" type="ORF">AFK24_22100</name>
</gene>
<dbReference type="SUPFAM" id="SSF51735">
    <property type="entry name" value="NAD(P)-binding Rossmann-fold domains"/>
    <property type="match status" value="1"/>
</dbReference>
<dbReference type="InterPro" id="IPR005913">
    <property type="entry name" value="dTDP_dehydrorham_reduct"/>
</dbReference>
<proteinExistence type="inferred from homology"/>
<comment type="cofactor">
    <cofactor evidence="6">
        <name>Mg(2+)</name>
        <dbReference type="ChEBI" id="CHEBI:18420"/>
    </cofactor>
    <text evidence="6">Binds 1 Mg(2+) ion per monomer.</text>
</comment>
<evidence type="ECO:0000256" key="1">
    <source>
        <dbReference type="ARBA" id="ARBA00004781"/>
    </source>
</evidence>
<dbReference type="InterPro" id="IPR036291">
    <property type="entry name" value="NAD(P)-bd_dom_sf"/>
</dbReference>
<feature type="domain" description="RmlD-like substrate binding" evidence="7">
    <location>
        <begin position="10"/>
        <end position="295"/>
    </location>
</feature>
<comment type="similarity">
    <text evidence="2 6">Belongs to the dTDP-4-dehydrorhamnose reductase family.</text>
</comment>
<comment type="pathway">
    <text evidence="1 6">Carbohydrate biosynthesis; dTDP-L-rhamnose biosynthesis.</text>
</comment>